<dbReference type="Gene3D" id="3.40.50.720">
    <property type="entry name" value="NAD(P)-binding Rossmann-like Domain"/>
    <property type="match status" value="1"/>
</dbReference>
<dbReference type="Pfam" id="PF00106">
    <property type="entry name" value="adh_short"/>
    <property type="match status" value="1"/>
</dbReference>
<dbReference type="InterPro" id="IPR020904">
    <property type="entry name" value="Sc_DH/Rdtase_CS"/>
</dbReference>
<sequence>MTSFDPDPAQLRSLKDKVVVLTGGANGIGAATVNLFAKSGALIVFGDLDVPAGEKLASNHENGRIHFLRTDVTKYVDNLELFRLALKTYGRVDHALSIAGIVEQGNILDPALTIDDVEKPPTNIVIDVNLVGPLYFVRVAVAYLKHNKQPTDDKSILLFSSVAGFYDSPGLFAYGASKHGVLGLMRCLRHYLPPTFGIRVNAIAPFGTATAMLPQAITNGFPKIGVPVNTPEQVAGVTLGVVAGSHKGKNAEYMAQIGLGAEGGPCNGLTVYVESGKGWELEEGLAATRAEWQGEGPNERLLKANAWLASGAAWTEDQ</sequence>
<reference evidence="4" key="1">
    <citation type="submission" date="2021-03" db="EMBL/GenBank/DDBJ databases">
        <authorList>
            <person name="Tagirdzhanova G."/>
        </authorList>
    </citation>
    <scope>NUCLEOTIDE SEQUENCE</scope>
</reference>
<keyword evidence="5" id="KW-1185">Reference proteome</keyword>
<dbReference type="PANTHER" id="PTHR43180">
    <property type="entry name" value="3-OXOACYL-(ACYL-CARRIER-PROTEIN) REDUCTASE (AFU_ORTHOLOGUE AFUA_6G11210)"/>
    <property type="match status" value="1"/>
</dbReference>
<gene>
    <name evidence="4" type="ORF">HETSPECPRED_000948</name>
</gene>
<dbReference type="InterPro" id="IPR036291">
    <property type="entry name" value="NAD(P)-bd_dom_sf"/>
</dbReference>
<organism evidence="4 5">
    <name type="scientific">Heterodermia speciosa</name>
    <dbReference type="NCBI Taxonomy" id="116794"/>
    <lineage>
        <taxon>Eukaryota</taxon>
        <taxon>Fungi</taxon>
        <taxon>Dikarya</taxon>
        <taxon>Ascomycota</taxon>
        <taxon>Pezizomycotina</taxon>
        <taxon>Lecanoromycetes</taxon>
        <taxon>OSLEUM clade</taxon>
        <taxon>Lecanoromycetidae</taxon>
        <taxon>Caliciales</taxon>
        <taxon>Physciaceae</taxon>
        <taxon>Heterodermia</taxon>
    </lineage>
</organism>
<evidence type="ECO:0000313" key="5">
    <source>
        <dbReference type="Proteomes" id="UP000664521"/>
    </source>
</evidence>
<name>A0A8H3I9J1_9LECA</name>
<dbReference type="SUPFAM" id="SSF51735">
    <property type="entry name" value="NAD(P)-binding Rossmann-fold domains"/>
    <property type="match status" value="1"/>
</dbReference>
<dbReference type="Proteomes" id="UP000664521">
    <property type="component" value="Unassembled WGS sequence"/>
</dbReference>
<evidence type="ECO:0000256" key="1">
    <source>
        <dbReference type="ARBA" id="ARBA00006484"/>
    </source>
</evidence>
<dbReference type="GO" id="GO:0016491">
    <property type="term" value="F:oxidoreductase activity"/>
    <property type="evidence" value="ECO:0007669"/>
    <property type="project" value="UniProtKB-KW"/>
</dbReference>
<dbReference type="EMBL" id="CAJPDS010000011">
    <property type="protein sequence ID" value="CAF9912475.1"/>
    <property type="molecule type" value="Genomic_DNA"/>
</dbReference>
<evidence type="ECO:0000256" key="2">
    <source>
        <dbReference type="ARBA" id="ARBA00022857"/>
    </source>
</evidence>
<dbReference type="PRINTS" id="PR00081">
    <property type="entry name" value="GDHRDH"/>
</dbReference>
<evidence type="ECO:0000256" key="3">
    <source>
        <dbReference type="ARBA" id="ARBA00023002"/>
    </source>
</evidence>
<comment type="similarity">
    <text evidence="1">Belongs to the short-chain dehydrogenases/reductases (SDR) family.</text>
</comment>
<comment type="caution">
    <text evidence="4">The sequence shown here is derived from an EMBL/GenBank/DDBJ whole genome shotgun (WGS) entry which is preliminary data.</text>
</comment>
<proteinExistence type="inferred from homology"/>
<dbReference type="PROSITE" id="PS00061">
    <property type="entry name" value="ADH_SHORT"/>
    <property type="match status" value="1"/>
</dbReference>
<evidence type="ECO:0000313" key="4">
    <source>
        <dbReference type="EMBL" id="CAF9912475.1"/>
    </source>
</evidence>
<protein>
    <recommendedName>
        <fullName evidence="6">3-hydroxyacyl-CoA dehydrogenase</fullName>
    </recommendedName>
</protein>
<dbReference type="InterPro" id="IPR002347">
    <property type="entry name" value="SDR_fam"/>
</dbReference>
<keyword evidence="2" id="KW-0521">NADP</keyword>
<dbReference type="OrthoDB" id="37659at2759"/>
<dbReference type="AlphaFoldDB" id="A0A8H3I9J1"/>
<accession>A0A8H3I9J1</accession>
<keyword evidence="3" id="KW-0560">Oxidoreductase</keyword>
<evidence type="ECO:0008006" key="6">
    <source>
        <dbReference type="Google" id="ProtNLM"/>
    </source>
</evidence>
<dbReference type="PANTHER" id="PTHR43180:SF86">
    <property type="entry name" value="DEHYDROGENASE, PUTATIVE (AFU_ORTHOLOGUE AFUA_3G00290)-RELATED"/>
    <property type="match status" value="1"/>
</dbReference>